<accession>A0A699H4M6</accession>
<evidence type="ECO:0000256" key="1">
    <source>
        <dbReference type="SAM" id="MobiDB-lite"/>
    </source>
</evidence>
<organism evidence="2">
    <name type="scientific">Tanacetum cinerariifolium</name>
    <name type="common">Dalmatian daisy</name>
    <name type="synonym">Chrysanthemum cinerariifolium</name>
    <dbReference type="NCBI Taxonomy" id="118510"/>
    <lineage>
        <taxon>Eukaryota</taxon>
        <taxon>Viridiplantae</taxon>
        <taxon>Streptophyta</taxon>
        <taxon>Embryophyta</taxon>
        <taxon>Tracheophyta</taxon>
        <taxon>Spermatophyta</taxon>
        <taxon>Magnoliopsida</taxon>
        <taxon>eudicotyledons</taxon>
        <taxon>Gunneridae</taxon>
        <taxon>Pentapetalae</taxon>
        <taxon>asterids</taxon>
        <taxon>campanulids</taxon>
        <taxon>Asterales</taxon>
        <taxon>Asteraceae</taxon>
        <taxon>Asteroideae</taxon>
        <taxon>Anthemideae</taxon>
        <taxon>Anthemidinae</taxon>
        <taxon>Tanacetum</taxon>
    </lineage>
</organism>
<sequence>MILESIVNGTLIWPMIEENRVTKPRKYSELSPLDAIQADCDVKATNIIIQGLLPEQCDDPIDAINHMMSFLSAVVASRYPTTNNQLRNSSNPRKQATINDERVTLQPVQGRKVSFAIGTTRTYTPGVLGSELGSELTSFTGSELDIASYRDSYTQVVDADITPVNDQAPSAKVHLTSAHNVLANEQQHTDQSEPSYDTYLLEKGDSNTTPDSTNMSNKGGEIDQDAEQDQVKSP</sequence>
<proteinExistence type="predicted"/>
<feature type="compositionally biased region" description="Polar residues" evidence="1">
    <location>
        <begin position="206"/>
        <end position="217"/>
    </location>
</feature>
<dbReference type="AlphaFoldDB" id="A0A699H4M6"/>
<name>A0A699H4M6_TANCI</name>
<gene>
    <name evidence="2" type="ORF">Tci_313283</name>
</gene>
<reference evidence="2" key="1">
    <citation type="journal article" date="2019" name="Sci. Rep.">
        <title>Draft genome of Tanacetum cinerariifolium, the natural source of mosquito coil.</title>
        <authorList>
            <person name="Yamashiro T."/>
            <person name="Shiraishi A."/>
            <person name="Satake H."/>
            <person name="Nakayama K."/>
        </authorList>
    </citation>
    <scope>NUCLEOTIDE SEQUENCE</scope>
</reference>
<evidence type="ECO:0000313" key="2">
    <source>
        <dbReference type="EMBL" id="GEX41308.1"/>
    </source>
</evidence>
<dbReference type="EMBL" id="BKCJ010106879">
    <property type="protein sequence ID" value="GEX41308.1"/>
    <property type="molecule type" value="Genomic_DNA"/>
</dbReference>
<feature type="region of interest" description="Disordered" evidence="1">
    <location>
        <begin position="184"/>
        <end position="234"/>
    </location>
</feature>
<comment type="caution">
    <text evidence="2">The sequence shown here is derived from an EMBL/GenBank/DDBJ whole genome shotgun (WGS) entry which is preliminary data.</text>
</comment>
<protein>
    <submittedName>
        <fullName evidence="2">Actin-binding, cofilin/tropomyosin type</fullName>
    </submittedName>
</protein>